<dbReference type="KEGG" id="nev:NTE_02270"/>
<dbReference type="OrthoDB" id="21363at2157"/>
<gene>
    <name evidence="2" type="ORF">NTE_02270</name>
</gene>
<name>A0A075MYH6_9ARCH</name>
<dbReference type="HOGENOM" id="CLU_097806_0_3_2"/>
<dbReference type="InterPro" id="IPR036388">
    <property type="entry name" value="WH-like_DNA-bd_sf"/>
</dbReference>
<accession>A0A075MYH6</accession>
<protein>
    <submittedName>
        <fullName evidence="2">Transcriptional regulator, ArsR family</fullName>
    </submittedName>
</protein>
<dbReference type="InterPro" id="IPR036390">
    <property type="entry name" value="WH_DNA-bd_sf"/>
</dbReference>
<reference evidence="2 3" key="1">
    <citation type="journal article" date="2014" name="PLoS ONE">
        <title>Genome Sequence of Candidatus Nitrososphaera evergladensis from Group I.1b Enriched from Everglades Soil Reveals Novel Genomic Features of the Ammonia-Oxidizing Archaea.</title>
        <authorList>
            <person name="Zhalnina K.V."/>
            <person name="Dias R."/>
            <person name="Leonard M.T."/>
            <person name="Dorr de Quadros P."/>
            <person name="Camargo F.A."/>
            <person name="Drew J.C."/>
            <person name="Farmerie W.G."/>
            <person name="Daroub S.H."/>
            <person name="Triplett E.W."/>
        </authorList>
    </citation>
    <scope>NUCLEOTIDE SEQUENCE [LARGE SCALE GENOMIC DNA]</scope>
    <source>
        <strain evidence="2 3">SR1</strain>
    </source>
</reference>
<evidence type="ECO:0000313" key="3">
    <source>
        <dbReference type="Proteomes" id="UP000028194"/>
    </source>
</evidence>
<dbReference type="NCBIfam" id="NF033788">
    <property type="entry name" value="HTH_metalloreg"/>
    <property type="match status" value="1"/>
</dbReference>
<evidence type="ECO:0000313" key="2">
    <source>
        <dbReference type="EMBL" id="AIF84324.1"/>
    </source>
</evidence>
<dbReference type="CDD" id="cd00090">
    <property type="entry name" value="HTH_ARSR"/>
    <property type="match status" value="1"/>
</dbReference>
<evidence type="ECO:0000259" key="1">
    <source>
        <dbReference type="PROSITE" id="PS50987"/>
    </source>
</evidence>
<dbReference type="PANTHER" id="PTHR38600">
    <property type="entry name" value="TRANSCRIPTIONAL REGULATORY PROTEIN"/>
    <property type="match status" value="1"/>
</dbReference>
<dbReference type="eggNOG" id="arCOG01681">
    <property type="taxonomic scope" value="Archaea"/>
</dbReference>
<feature type="domain" description="HTH arsR-type" evidence="1">
    <location>
        <begin position="1"/>
        <end position="87"/>
    </location>
</feature>
<dbReference type="PRINTS" id="PR00778">
    <property type="entry name" value="HTHARSR"/>
</dbReference>
<dbReference type="PANTHER" id="PTHR38600:SF1">
    <property type="entry name" value="TRANSCRIPTIONAL REGULATORY PROTEIN"/>
    <property type="match status" value="1"/>
</dbReference>
<dbReference type="EMBL" id="CP007174">
    <property type="protein sequence ID" value="AIF84324.1"/>
    <property type="molecule type" value="Genomic_DNA"/>
</dbReference>
<dbReference type="Gene3D" id="1.10.10.10">
    <property type="entry name" value="Winged helix-like DNA-binding domain superfamily/Winged helix DNA-binding domain"/>
    <property type="match status" value="1"/>
</dbReference>
<organism evidence="2 3">
    <name type="scientific">Candidatus Nitrososphaera evergladensis SR1</name>
    <dbReference type="NCBI Taxonomy" id="1459636"/>
    <lineage>
        <taxon>Archaea</taxon>
        <taxon>Nitrososphaerota</taxon>
        <taxon>Nitrososphaeria</taxon>
        <taxon>Nitrososphaerales</taxon>
        <taxon>Nitrososphaeraceae</taxon>
        <taxon>Nitrososphaera</taxon>
    </lineage>
</organism>
<dbReference type="InterPro" id="IPR001845">
    <property type="entry name" value="HTH_ArsR_DNA-bd_dom"/>
</dbReference>
<dbReference type="SUPFAM" id="SSF46785">
    <property type="entry name" value="Winged helix' DNA-binding domain"/>
    <property type="match status" value="1"/>
</dbReference>
<dbReference type="STRING" id="1459636.NTE_02270"/>
<dbReference type="SMART" id="SM00418">
    <property type="entry name" value="HTH_ARSR"/>
    <property type="match status" value="1"/>
</dbReference>
<keyword evidence="3" id="KW-1185">Reference proteome</keyword>
<sequence>MDTFSAVADPTRRAMLDLLVERERTAGDLVNAFPSISQPAVSKHLKVLRDAGLVSVRVHAQQRIYTLEPKALAELDAWIAKYKVFWPERLDALEKYLSKKEKKSEKK</sequence>
<dbReference type="InterPro" id="IPR011991">
    <property type="entry name" value="ArsR-like_HTH"/>
</dbReference>
<dbReference type="Proteomes" id="UP000028194">
    <property type="component" value="Chromosome"/>
</dbReference>
<dbReference type="AlphaFoldDB" id="A0A075MYH6"/>
<dbReference type="Pfam" id="PF01022">
    <property type="entry name" value="HTH_5"/>
    <property type="match status" value="1"/>
</dbReference>
<dbReference type="RefSeq" id="WP_148700919.1">
    <property type="nucleotide sequence ID" value="NZ_CP007174.1"/>
</dbReference>
<dbReference type="GeneID" id="41597985"/>
<dbReference type="GO" id="GO:0003700">
    <property type="term" value="F:DNA-binding transcription factor activity"/>
    <property type="evidence" value="ECO:0007669"/>
    <property type="project" value="InterPro"/>
</dbReference>
<proteinExistence type="predicted"/>
<dbReference type="PROSITE" id="PS50987">
    <property type="entry name" value="HTH_ARSR_2"/>
    <property type="match status" value="1"/>
</dbReference>